<accession>A0A0J6WFB9</accession>
<dbReference type="EMBL" id="JYNU01000005">
    <property type="protein sequence ID" value="KMO80447.1"/>
    <property type="molecule type" value="Genomic_DNA"/>
</dbReference>
<dbReference type="AlphaFoldDB" id="A0A0J6WFB9"/>
<dbReference type="PATRIC" id="fig|1807.14.peg.912"/>
<organism evidence="1 3">
    <name type="scientific">Mycolicibacterium obuense</name>
    <dbReference type="NCBI Taxonomy" id="1807"/>
    <lineage>
        <taxon>Bacteria</taxon>
        <taxon>Bacillati</taxon>
        <taxon>Actinomycetota</taxon>
        <taxon>Actinomycetes</taxon>
        <taxon>Mycobacteriales</taxon>
        <taxon>Mycobacteriaceae</taxon>
        <taxon>Mycolicibacterium</taxon>
    </lineage>
</organism>
<name>A0A0J6WFB9_9MYCO</name>
<gene>
    <name evidence="2" type="ORF">EUA04_08885</name>
    <name evidence="1" type="ORF">MOBUDSM44075_00911</name>
</gene>
<comment type="caution">
    <text evidence="1">The sequence shown here is derived from an EMBL/GenBank/DDBJ whole genome shotgun (WGS) entry which is preliminary data.</text>
</comment>
<sequence>MHVYIDGSAFRRTAHCECGWSGSRHVLRASAVVDAGMHAAQTGHIQVAAPVQSAEPVVVLRAS</sequence>
<evidence type="ECO:0000313" key="2">
    <source>
        <dbReference type="EMBL" id="TDL10044.1"/>
    </source>
</evidence>
<dbReference type="EMBL" id="SDLP01000002">
    <property type="protein sequence ID" value="TDL10044.1"/>
    <property type="molecule type" value="Genomic_DNA"/>
</dbReference>
<reference evidence="2 4" key="2">
    <citation type="submission" date="2019-01" db="EMBL/GenBank/DDBJ databases">
        <title>High-quality-draft genome sequences of five non-tuberculosis mycobacteriaceae isolated from a nosocomial environment.</title>
        <authorList>
            <person name="Tiago I."/>
            <person name="Alarico S."/>
            <person name="Pereira S.G."/>
            <person name="Coelho C."/>
            <person name="Maranha A."/>
            <person name="Empadinhas N."/>
        </authorList>
    </citation>
    <scope>NUCLEOTIDE SEQUENCE [LARGE SCALE GENOMIC DNA]</scope>
    <source>
        <strain evidence="2 4">22DIII</strain>
    </source>
</reference>
<evidence type="ECO:0000313" key="1">
    <source>
        <dbReference type="EMBL" id="KMO80447.1"/>
    </source>
</evidence>
<reference evidence="1 3" key="1">
    <citation type="journal article" date="2015" name="Genome Biol. Evol.">
        <title>Characterization of Three Mycobacterium spp. with Potential Use in Bioremediation by Genome Sequencing and Comparative Genomics.</title>
        <authorList>
            <person name="Das S."/>
            <person name="Pettersson B.M."/>
            <person name="Behra P.R."/>
            <person name="Ramesh M."/>
            <person name="Dasgupta S."/>
            <person name="Bhattacharya A."/>
            <person name="Kirsebom L.A."/>
        </authorList>
    </citation>
    <scope>NUCLEOTIDE SEQUENCE [LARGE SCALE GENOMIC DNA]</scope>
    <source>
        <strain evidence="1 3">DSM 44075</strain>
    </source>
</reference>
<dbReference type="Proteomes" id="UP000036313">
    <property type="component" value="Unassembled WGS sequence"/>
</dbReference>
<proteinExistence type="predicted"/>
<dbReference type="RefSeq" id="WP_048422262.1">
    <property type="nucleotide sequence ID" value="NZ_JYNU01000005.1"/>
</dbReference>
<evidence type="ECO:0000313" key="4">
    <source>
        <dbReference type="Proteomes" id="UP000294952"/>
    </source>
</evidence>
<dbReference type="Proteomes" id="UP000294952">
    <property type="component" value="Unassembled WGS sequence"/>
</dbReference>
<protein>
    <submittedName>
        <fullName evidence="1">Uncharacterized protein</fullName>
    </submittedName>
</protein>
<evidence type="ECO:0000313" key="3">
    <source>
        <dbReference type="Proteomes" id="UP000036313"/>
    </source>
</evidence>